<evidence type="ECO:0000259" key="6">
    <source>
        <dbReference type="PROSITE" id="PS50863"/>
    </source>
</evidence>
<dbReference type="InterPro" id="IPR015300">
    <property type="entry name" value="DNA-bd_pseudobarrel_sf"/>
</dbReference>
<protein>
    <submittedName>
        <fullName evidence="7">B3 domain-containing protein</fullName>
    </submittedName>
</protein>
<comment type="caution">
    <text evidence="7">The sequence shown here is derived from an EMBL/GenBank/DDBJ whole genome shotgun (WGS) entry which is preliminary data.</text>
</comment>
<dbReference type="GO" id="GO:0003677">
    <property type="term" value="F:DNA binding"/>
    <property type="evidence" value="ECO:0007669"/>
    <property type="project" value="UniProtKB-KW"/>
</dbReference>
<dbReference type="EMBL" id="BDDD01003933">
    <property type="protein sequence ID" value="GAV86509.1"/>
    <property type="molecule type" value="Genomic_DNA"/>
</dbReference>
<dbReference type="Proteomes" id="UP000187406">
    <property type="component" value="Unassembled WGS sequence"/>
</dbReference>
<evidence type="ECO:0000256" key="1">
    <source>
        <dbReference type="ARBA" id="ARBA00004123"/>
    </source>
</evidence>
<keyword evidence="5" id="KW-0539">Nucleus</keyword>
<reference evidence="8" key="1">
    <citation type="submission" date="2016-04" db="EMBL/GenBank/DDBJ databases">
        <title>Cephalotus genome sequencing.</title>
        <authorList>
            <person name="Fukushima K."/>
            <person name="Hasebe M."/>
            <person name="Fang X."/>
        </authorList>
    </citation>
    <scope>NUCLEOTIDE SEQUENCE [LARGE SCALE GENOMIC DNA]</scope>
    <source>
        <strain evidence="8">cv. St1</strain>
    </source>
</reference>
<evidence type="ECO:0000313" key="8">
    <source>
        <dbReference type="Proteomes" id="UP000187406"/>
    </source>
</evidence>
<dbReference type="SUPFAM" id="SSF101936">
    <property type="entry name" value="DNA-binding pseudobarrel domain"/>
    <property type="match status" value="1"/>
</dbReference>
<feature type="domain" description="TF-B3" evidence="6">
    <location>
        <begin position="3"/>
        <end position="106"/>
    </location>
</feature>
<sequence length="120" mass="13766">MAIFFSKLVTWTDIKHKMSVPSSCLKSLPCFGRGHARDILVRDESGHVWTFRCSIRKKKPLRPVFTKGWLAFARDNNLKVGHRVIFYHEEDHVTGTHYKIEVKKAIKVFGAVLGYAPVVI</sequence>
<keyword evidence="4" id="KW-0804">Transcription</keyword>
<dbReference type="GO" id="GO:0005634">
    <property type="term" value="C:nucleus"/>
    <property type="evidence" value="ECO:0007669"/>
    <property type="project" value="UniProtKB-SubCell"/>
</dbReference>
<gene>
    <name evidence="7" type="ORF">CFOL_v3_29939</name>
</gene>
<dbReference type="SMART" id="SM01019">
    <property type="entry name" value="B3"/>
    <property type="match status" value="1"/>
</dbReference>
<dbReference type="AlphaFoldDB" id="A0A1Q3D202"/>
<evidence type="ECO:0000313" key="7">
    <source>
        <dbReference type="EMBL" id="GAV86509.1"/>
    </source>
</evidence>
<dbReference type="PROSITE" id="PS50863">
    <property type="entry name" value="B3"/>
    <property type="match status" value="1"/>
</dbReference>
<dbReference type="Pfam" id="PF02362">
    <property type="entry name" value="B3"/>
    <property type="match status" value="1"/>
</dbReference>
<comment type="subcellular location">
    <subcellularLocation>
        <location evidence="1">Nucleus</location>
    </subcellularLocation>
</comment>
<accession>A0A1Q3D202</accession>
<evidence type="ECO:0000256" key="2">
    <source>
        <dbReference type="ARBA" id="ARBA00023015"/>
    </source>
</evidence>
<keyword evidence="8" id="KW-1185">Reference proteome</keyword>
<dbReference type="CDD" id="cd10017">
    <property type="entry name" value="B3_DNA"/>
    <property type="match status" value="1"/>
</dbReference>
<proteinExistence type="predicted"/>
<keyword evidence="3" id="KW-0238">DNA-binding</keyword>
<organism evidence="7 8">
    <name type="scientific">Cephalotus follicularis</name>
    <name type="common">Albany pitcher plant</name>
    <dbReference type="NCBI Taxonomy" id="3775"/>
    <lineage>
        <taxon>Eukaryota</taxon>
        <taxon>Viridiplantae</taxon>
        <taxon>Streptophyta</taxon>
        <taxon>Embryophyta</taxon>
        <taxon>Tracheophyta</taxon>
        <taxon>Spermatophyta</taxon>
        <taxon>Magnoliopsida</taxon>
        <taxon>eudicotyledons</taxon>
        <taxon>Gunneridae</taxon>
        <taxon>Pentapetalae</taxon>
        <taxon>rosids</taxon>
        <taxon>fabids</taxon>
        <taxon>Oxalidales</taxon>
        <taxon>Cephalotaceae</taxon>
        <taxon>Cephalotus</taxon>
    </lineage>
</organism>
<dbReference type="InParanoid" id="A0A1Q3D202"/>
<dbReference type="Gene3D" id="2.40.330.10">
    <property type="entry name" value="DNA-binding pseudobarrel domain"/>
    <property type="match status" value="1"/>
</dbReference>
<evidence type="ECO:0000256" key="4">
    <source>
        <dbReference type="ARBA" id="ARBA00023163"/>
    </source>
</evidence>
<evidence type="ECO:0000256" key="5">
    <source>
        <dbReference type="ARBA" id="ARBA00023242"/>
    </source>
</evidence>
<dbReference type="OrthoDB" id="933125at2759"/>
<evidence type="ECO:0000256" key="3">
    <source>
        <dbReference type="ARBA" id="ARBA00023125"/>
    </source>
</evidence>
<name>A0A1Q3D202_CEPFO</name>
<keyword evidence="2" id="KW-0805">Transcription regulation</keyword>
<dbReference type="InterPro" id="IPR003340">
    <property type="entry name" value="B3_DNA-bd"/>
</dbReference>